<evidence type="ECO:0000256" key="6">
    <source>
        <dbReference type="ARBA" id="ARBA00022989"/>
    </source>
</evidence>
<keyword evidence="5 8" id="KW-0812">Transmembrane</keyword>
<feature type="transmembrane region" description="Helical" evidence="8">
    <location>
        <begin position="268"/>
        <end position="287"/>
    </location>
</feature>
<evidence type="ECO:0000256" key="4">
    <source>
        <dbReference type="ARBA" id="ARBA00022679"/>
    </source>
</evidence>
<evidence type="ECO:0000256" key="1">
    <source>
        <dbReference type="ARBA" id="ARBA00004651"/>
    </source>
</evidence>
<feature type="transmembrane region" description="Helical" evidence="8">
    <location>
        <begin position="198"/>
        <end position="217"/>
    </location>
</feature>
<dbReference type="GO" id="GO:0016763">
    <property type="term" value="F:pentosyltransferase activity"/>
    <property type="evidence" value="ECO:0007669"/>
    <property type="project" value="TreeGrafter"/>
</dbReference>
<reference evidence="10 11" key="1">
    <citation type="journal article" date="2015" name="Nature">
        <title>rRNA introns, odd ribosomes, and small enigmatic genomes across a large radiation of phyla.</title>
        <authorList>
            <person name="Brown C.T."/>
            <person name="Hug L.A."/>
            <person name="Thomas B.C."/>
            <person name="Sharon I."/>
            <person name="Castelle C.J."/>
            <person name="Singh A."/>
            <person name="Wilkins M.J."/>
            <person name="Williams K.H."/>
            <person name="Banfield J.F."/>
        </authorList>
    </citation>
    <scope>NUCLEOTIDE SEQUENCE [LARGE SCALE GENOMIC DNA]</scope>
</reference>
<evidence type="ECO:0000256" key="8">
    <source>
        <dbReference type="SAM" id="Phobius"/>
    </source>
</evidence>
<evidence type="ECO:0000313" key="11">
    <source>
        <dbReference type="Proteomes" id="UP000034664"/>
    </source>
</evidence>
<gene>
    <name evidence="10" type="ORF">UU14_C0048G0004</name>
</gene>
<feature type="transmembrane region" description="Helical" evidence="8">
    <location>
        <begin position="299"/>
        <end position="319"/>
    </location>
</feature>
<keyword evidence="7 8" id="KW-0472">Membrane</keyword>
<sequence length="503" mass="57315">MKNKILLILLLSLAFILRFYKLGEIPPALHVDEAYMTQAALSLIDRSENPLDSYYSITRIGNWMTAVFLSIFGFSYEVVRLSSVVYGMVAILMLYLFCKEEFNKQVAVLASFIASVSHVFLAYSRMNLPNMQVPALFMALLYSLNKAIHHNSLKWTITAGVITGISMYSYTGAKLIPLLGVVYLIFHIRSVSARLWMSYFFFFIFTTIPLFSLISGIDNYFVREYEVSLMNEEVYPATPTTYLSYSIINFFAFIDYPDKSVQYANGPILDFISVTFFLFTLGNYFYRLATGKKYQYKKSISLLLSCFLIIIASVSLTDAPPQSQRLLISLPIVFIFIALGIEKLQHLVLEASTGTAARITTMIVLSVLATSHIYTLFGNYRKQLQNPYTWIEPATSIAEYNQNHQEKTNYLMETENLTVDFSTLVLLSRDVKPLKPYSDDLVLDENSTLIVPLFESYTRMKEEPVNRDKIVQLQKEGYGISYSEDTKCPKCFSGPLFGVVSKQ</sequence>
<accession>A0A0G0T087</accession>
<evidence type="ECO:0000256" key="2">
    <source>
        <dbReference type="ARBA" id="ARBA00022475"/>
    </source>
</evidence>
<feature type="transmembrane region" description="Helical" evidence="8">
    <location>
        <begin position="356"/>
        <end position="377"/>
    </location>
</feature>
<feature type="transmembrane region" description="Helical" evidence="8">
    <location>
        <begin position="326"/>
        <end position="344"/>
    </location>
</feature>
<keyword evidence="2" id="KW-1003">Cell membrane</keyword>
<comment type="caution">
    <text evidence="10">The sequence shown here is derived from an EMBL/GenBank/DDBJ whole genome shotgun (WGS) entry which is preliminary data.</text>
</comment>
<comment type="subcellular location">
    <subcellularLocation>
        <location evidence="1">Cell membrane</location>
        <topology evidence="1">Multi-pass membrane protein</topology>
    </subcellularLocation>
</comment>
<keyword evidence="6 8" id="KW-1133">Transmembrane helix</keyword>
<evidence type="ECO:0000259" key="9">
    <source>
        <dbReference type="Pfam" id="PF13231"/>
    </source>
</evidence>
<feature type="transmembrane region" description="Helical" evidence="8">
    <location>
        <begin position="105"/>
        <end position="123"/>
    </location>
</feature>
<organism evidence="10 11">
    <name type="scientific">Candidatus Roizmanbacteria bacterium GW2011_GWB1_40_7</name>
    <dbReference type="NCBI Taxonomy" id="1618482"/>
    <lineage>
        <taxon>Bacteria</taxon>
        <taxon>Candidatus Roizmaniibacteriota</taxon>
    </lineage>
</organism>
<feature type="transmembrane region" description="Helical" evidence="8">
    <location>
        <begin position="78"/>
        <end position="98"/>
    </location>
</feature>
<feature type="transmembrane region" description="Helical" evidence="8">
    <location>
        <begin position="167"/>
        <end position="186"/>
    </location>
</feature>
<dbReference type="PANTHER" id="PTHR33908">
    <property type="entry name" value="MANNOSYLTRANSFERASE YKCB-RELATED"/>
    <property type="match status" value="1"/>
</dbReference>
<dbReference type="Proteomes" id="UP000034664">
    <property type="component" value="Unassembled WGS sequence"/>
</dbReference>
<dbReference type="Pfam" id="PF13231">
    <property type="entry name" value="PMT_2"/>
    <property type="match status" value="1"/>
</dbReference>
<protein>
    <recommendedName>
        <fullName evidence="9">Glycosyltransferase RgtA/B/C/D-like domain-containing protein</fullName>
    </recommendedName>
</protein>
<feature type="domain" description="Glycosyltransferase RgtA/B/C/D-like" evidence="9">
    <location>
        <begin position="61"/>
        <end position="200"/>
    </location>
</feature>
<name>A0A0G0T087_9BACT</name>
<dbReference type="InterPro" id="IPR050297">
    <property type="entry name" value="LipidA_mod_glycosyltrf_83"/>
</dbReference>
<dbReference type="EMBL" id="LBZM01000048">
    <property type="protein sequence ID" value="KKR70478.1"/>
    <property type="molecule type" value="Genomic_DNA"/>
</dbReference>
<evidence type="ECO:0000256" key="5">
    <source>
        <dbReference type="ARBA" id="ARBA00022692"/>
    </source>
</evidence>
<evidence type="ECO:0000256" key="7">
    <source>
        <dbReference type="ARBA" id="ARBA00023136"/>
    </source>
</evidence>
<keyword evidence="4" id="KW-0808">Transferase</keyword>
<proteinExistence type="predicted"/>
<evidence type="ECO:0000256" key="3">
    <source>
        <dbReference type="ARBA" id="ARBA00022676"/>
    </source>
</evidence>
<dbReference type="PANTHER" id="PTHR33908:SF11">
    <property type="entry name" value="MEMBRANE PROTEIN"/>
    <property type="match status" value="1"/>
</dbReference>
<dbReference type="AlphaFoldDB" id="A0A0G0T087"/>
<dbReference type="InterPro" id="IPR038731">
    <property type="entry name" value="RgtA/B/C-like"/>
</dbReference>
<keyword evidence="3" id="KW-0328">Glycosyltransferase</keyword>
<dbReference type="GO" id="GO:0009103">
    <property type="term" value="P:lipopolysaccharide biosynthetic process"/>
    <property type="evidence" value="ECO:0007669"/>
    <property type="project" value="UniProtKB-ARBA"/>
</dbReference>
<dbReference type="GO" id="GO:0005886">
    <property type="term" value="C:plasma membrane"/>
    <property type="evidence" value="ECO:0007669"/>
    <property type="project" value="UniProtKB-SubCell"/>
</dbReference>
<evidence type="ECO:0000313" key="10">
    <source>
        <dbReference type="EMBL" id="KKR70478.1"/>
    </source>
</evidence>